<dbReference type="eggNOG" id="KOG1192">
    <property type="taxonomic scope" value="Eukaryota"/>
</dbReference>
<organism evidence="2 3">
    <name type="scientific">Bursaphelenchus xylophilus</name>
    <name type="common">Pinewood nematode worm</name>
    <name type="synonym">Aphelenchoides xylophilus</name>
    <dbReference type="NCBI Taxonomy" id="6326"/>
    <lineage>
        <taxon>Eukaryota</taxon>
        <taxon>Metazoa</taxon>
        <taxon>Ecdysozoa</taxon>
        <taxon>Nematoda</taxon>
        <taxon>Chromadorea</taxon>
        <taxon>Rhabditida</taxon>
        <taxon>Tylenchina</taxon>
        <taxon>Tylenchomorpha</taxon>
        <taxon>Aphelenchoidea</taxon>
        <taxon>Aphelenchoididae</taxon>
        <taxon>Bursaphelenchus</taxon>
    </lineage>
</organism>
<evidence type="ECO:0000313" key="2">
    <source>
        <dbReference type="Proteomes" id="UP000095284"/>
    </source>
</evidence>
<dbReference type="Proteomes" id="UP000095284">
    <property type="component" value="Unplaced"/>
</dbReference>
<feature type="chain" id="PRO_5009304990" evidence="1">
    <location>
        <begin position="20"/>
        <end position="254"/>
    </location>
</feature>
<evidence type="ECO:0000256" key="1">
    <source>
        <dbReference type="SAM" id="SignalP"/>
    </source>
</evidence>
<name>A0A1I7RVV2_BURXY</name>
<evidence type="ECO:0000313" key="3">
    <source>
        <dbReference type="WBParaSite" id="BXY_0486500.1"/>
    </source>
</evidence>
<protein>
    <submittedName>
        <fullName evidence="3">Lysosomal acid lipase/cholesteryl ester hydrolase</fullName>
    </submittedName>
</protein>
<accession>A0A1I7RVV2</accession>
<keyword evidence="1" id="KW-0732">Signal</keyword>
<dbReference type="WBParaSite" id="BXY_0486500.1">
    <property type="protein sequence ID" value="BXY_0486500.1"/>
    <property type="gene ID" value="BXY_0486500"/>
</dbReference>
<reference evidence="3" key="1">
    <citation type="submission" date="2016-11" db="UniProtKB">
        <authorList>
            <consortium name="WormBaseParasite"/>
        </authorList>
    </citation>
    <scope>IDENTIFICATION</scope>
</reference>
<sequence>MFKTPTLLLLLLQIHCAFSANVLFFLHGTNQFDRHVFEFLAQQIALRHHNVITVKPILIPEEPRLVKPRLHLVKEKIVKNLLPQELYGPIERVGSSVPWERNYQLDAYNHPYWAGYNASCYKLINSNLMDTLKKEQIEVALVYSGNPCQLAMVHALSIPFIYYDLDGLTDETIIASGMPWNLKTLSSRSVPETKFSELSTGLALIYETVCQLGLPVVGGALCERVRLLEDPITRIFREDYEIKKRFKPFPHVNW</sequence>
<feature type="signal peptide" evidence="1">
    <location>
        <begin position="1"/>
        <end position="19"/>
    </location>
</feature>
<proteinExistence type="predicted"/>
<dbReference type="AlphaFoldDB" id="A0A1I7RVV2"/>